<dbReference type="Gene3D" id="2.60.120.1560">
    <property type="match status" value="1"/>
</dbReference>
<feature type="region of interest" description="Disordered" evidence="1">
    <location>
        <begin position="23"/>
        <end position="245"/>
    </location>
</feature>
<reference evidence="4 5" key="1">
    <citation type="submission" date="2020-05" db="EMBL/GenBank/DDBJ databases">
        <title>Identification and distribution of gene clusters putatively required for synthesis of sphingolipid metabolism inhibitors in phylogenetically diverse species of the filamentous fungus Fusarium.</title>
        <authorList>
            <person name="Kim H.-S."/>
            <person name="Busman M."/>
            <person name="Brown D.W."/>
            <person name="Divon H."/>
            <person name="Uhlig S."/>
            <person name="Proctor R.H."/>
        </authorList>
    </citation>
    <scope>NUCLEOTIDE SEQUENCE [LARGE SCALE GENOMIC DNA]</scope>
    <source>
        <strain evidence="4 5">NRRL 36939</strain>
    </source>
</reference>
<feature type="compositionally biased region" description="Polar residues" evidence="1">
    <location>
        <begin position="178"/>
        <end position="190"/>
    </location>
</feature>
<feature type="compositionally biased region" description="Low complexity" evidence="1">
    <location>
        <begin position="68"/>
        <end position="104"/>
    </location>
</feature>
<feature type="compositionally biased region" description="Low complexity" evidence="1">
    <location>
        <begin position="111"/>
        <end position="175"/>
    </location>
</feature>
<dbReference type="AlphaFoldDB" id="A0A8H5PWV2"/>
<name>A0A8H5PWV2_9HYPO</name>
<proteinExistence type="predicted"/>
<dbReference type="Proteomes" id="UP000546213">
    <property type="component" value="Unassembled WGS sequence"/>
</dbReference>
<comment type="caution">
    <text evidence="4">The sequence shown here is derived from an EMBL/GenBank/DDBJ whole genome shotgun (WGS) entry which is preliminary data.</text>
</comment>
<evidence type="ECO:0000256" key="2">
    <source>
        <dbReference type="SAM" id="SignalP"/>
    </source>
</evidence>
<protein>
    <recommendedName>
        <fullName evidence="3">PA14 domain-containing protein</fullName>
    </recommendedName>
</protein>
<keyword evidence="2" id="KW-0732">Signal</keyword>
<feature type="chain" id="PRO_5034053697" description="PA14 domain-containing protein" evidence="2">
    <location>
        <begin position="19"/>
        <end position="643"/>
    </location>
</feature>
<dbReference type="InterPro" id="IPR018871">
    <property type="entry name" value="GLEYA_adhesin_domain"/>
</dbReference>
<evidence type="ECO:0000313" key="4">
    <source>
        <dbReference type="EMBL" id="KAF5604109.1"/>
    </source>
</evidence>
<dbReference type="Pfam" id="PF10528">
    <property type="entry name" value="GLEYA"/>
    <property type="match status" value="1"/>
</dbReference>
<feature type="compositionally biased region" description="Polar residues" evidence="1">
    <location>
        <begin position="42"/>
        <end position="67"/>
    </location>
</feature>
<evidence type="ECO:0000256" key="1">
    <source>
        <dbReference type="SAM" id="MobiDB-lite"/>
    </source>
</evidence>
<dbReference type="PROSITE" id="PS51820">
    <property type="entry name" value="PA14"/>
    <property type="match status" value="1"/>
</dbReference>
<dbReference type="OrthoDB" id="4388755at2759"/>
<gene>
    <name evidence="4" type="ORF">FPCIR_977</name>
</gene>
<sequence length="643" mass="67618">MLFHNVFLAAAAVATAYAGPCKPVSSRASVSSSADTSIPSTTVSAEVSDSTRTATPGFSSTEESTSVTIGSETVTSEGSTTLATLLSSSGSVSEGLSTSETGSHSSDELVSTSGTKTFGSSTGTAVTDTVTSEGITTGTTDVDTMTEPTTAPTTDSTTVADATGTTTTDVSGQATIDPATQSSTEAATVPTTESSDQPTTGTTTTEDTTVSTTQTTTDTTATTEPSTTQHTTTEGTTTDTTAAPTSTSEFCYDNTYVISMLAFDPIASPFCVSYLSMTTHTITDYATTDPTNVYQVDVATITADALTHIETNYDGVTAILTEFKTNTEWSEATVTSTRSIETITCLDSAYSYVAPVPTIERGTPHPEKRGQGAIDVPEAIPSDWTEAQTSDICSCLDIEEPTTHTTIQTIEPTTFITTSTDAVTPIEEYTKIITTTSFSVFTSTVTEKKTSTVTAWVVETTFADNNDIAYRRFNCPFNANIYDDGFTTNYFKGKPVLSSGNAQTLQFGACSSLTIPGSGTFDASQSALLYNAYFYAKETGTYTFSVPDTIDNWGYLWVKDAAYTWNYGAWAIQGTRTGQNSALWKGGSFQIQLNNGDAIPFTYLWANGGGCAGNDLSVRTPSGKSIPGIEGSTVKACHLNKFT</sequence>
<organism evidence="4 5">
    <name type="scientific">Fusarium pseudocircinatum</name>
    <dbReference type="NCBI Taxonomy" id="56676"/>
    <lineage>
        <taxon>Eukaryota</taxon>
        <taxon>Fungi</taxon>
        <taxon>Dikarya</taxon>
        <taxon>Ascomycota</taxon>
        <taxon>Pezizomycotina</taxon>
        <taxon>Sordariomycetes</taxon>
        <taxon>Hypocreomycetidae</taxon>
        <taxon>Hypocreales</taxon>
        <taxon>Nectriaceae</taxon>
        <taxon>Fusarium</taxon>
        <taxon>Fusarium fujikuroi species complex</taxon>
    </lineage>
</organism>
<keyword evidence="5" id="KW-1185">Reference proteome</keyword>
<evidence type="ECO:0000259" key="3">
    <source>
        <dbReference type="PROSITE" id="PS51820"/>
    </source>
</evidence>
<feature type="signal peptide" evidence="2">
    <location>
        <begin position="1"/>
        <end position="18"/>
    </location>
</feature>
<dbReference type="InterPro" id="IPR037524">
    <property type="entry name" value="PA14/GLEYA"/>
</dbReference>
<evidence type="ECO:0000313" key="5">
    <source>
        <dbReference type="Proteomes" id="UP000546213"/>
    </source>
</evidence>
<feature type="compositionally biased region" description="Low complexity" evidence="1">
    <location>
        <begin position="23"/>
        <end position="41"/>
    </location>
</feature>
<dbReference type="EMBL" id="JAAOAS010000019">
    <property type="protein sequence ID" value="KAF5604109.1"/>
    <property type="molecule type" value="Genomic_DNA"/>
</dbReference>
<feature type="domain" description="PA14" evidence="3">
    <location>
        <begin position="481"/>
        <end position="632"/>
    </location>
</feature>
<accession>A0A8H5PWV2</accession>
<feature type="compositionally biased region" description="Low complexity" evidence="1">
    <location>
        <begin position="191"/>
        <end position="245"/>
    </location>
</feature>